<keyword evidence="4 5" id="KW-0732">Signal</keyword>
<reference evidence="7 8" key="1">
    <citation type="submission" date="2011-10" db="EMBL/GenBank/DDBJ databases">
        <title>The Genome Sequence of Lachnospiraceae bacterium ACC2.</title>
        <authorList>
            <consortium name="The Broad Institute Genome Sequencing Platform"/>
            <person name="Earl A."/>
            <person name="Ward D."/>
            <person name="Feldgarden M."/>
            <person name="Gevers D."/>
            <person name="Sizova M."/>
            <person name="Hazen A."/>
            <person name="Epstein S."/>
            <person name="Young S.K."/>
            <person name="Zeng Q."/>
            <person name="Gargeya S."/>
            <person name="Fitzgerald M."/>
            <person name="Haas B."/>
            <person name="Abouelleil A."/>
            <person name="Alvarado L."/>
            <person name="Arachchi H.M."/>
            <person name="Berlin A."/>
            <person name="Brown A."/>
            <person name="Chapman S.B."/>
            <person name="Chen Z."/>
            <person name="Dunbar C."/>
            <person name="Freedman E."/>
            <person name="Gearin G."/>
            <person name="Goldberg J."/>
            <person name="Griggs A."/>
            <person name="Gujja S."/>
            <person name="Heiman D."/>
            <person name="Howarth C."/>
            <person name="Larson L."/>
            <person name="Lui A."/>
            <person name="MacDonald P.J.P."/>
            <person name="Montmayeur A."/>
            <person name="Murphy C."/>
            <person name="Neiman D."/>
            <person name="Pearson M."/>
            <person name="Priest M."/>
            <person name="Roberts A."/>
            <person name="Saif S."/>
            <person name="Shea T."/>
            <person name="Shenoy N."/>
            <person name="Sisk P."/>
            <person name="Stolte C."/>
            <person name="Sykes S."/>
            <person name="Wortman J."/>
            <person name="Nusbaum C."/>
            <person name="Birren B."/>
        </authorList>
    </citation>
    <scope>NUCLEOTIDE SEQUENCE [LARGE SCALE GENOMIC DNA]</scope>
    <source>
        <strain evidence="7 8">ACC2</strain>
    </source>
</reference>
<evidence type="ECO:0000313" key="7">
    <source>
        <dbReference type="EMBL" id="EHO16696.1"/>
    </source>
</evidence>
<evidence type="ECO:0000256" key="3">
    <source>
        <dbReference type="ARBA" id="ARBA00022448"/>
    </source>
</evidence>
<feature type="domain" description="Solute-binding protein family 5" evidence="6">
    <location>
        <begin position="85"/>
        <end position="450"/>
    </location>
</feature>
<dbReference type="PANTHER" id="PTHR30290">
    <property type="entry name" value="PERIPLASMIC BINDING COMPONENT OF ABC TRANSPORTER"/>
    <property type="match status" value="1"/>
</dbReference>
<dbReference type="GeneID" id="86941139"/>
<evidence type="ECO:0000313" key="8">
    <source>
        <dbReference type="Proteomes" id="UP000018466"/>
    </source>
</evidence>
<dbReference type="RefSeq" id="WP_009533227.1">
    <property type="nucleotide sequence ID" value="NZ_JH590863.1"/>
</dbReference>
<comment type="similarity">
    <text evidence="2">Belongs to the bacterial solute-binding protein 5 family.</text>
</comment>
<dbReference type="GO" id="GO:0030313">
    <property type="term" value="C:cell envelope"/>
    <property type="evidence" value="ECO:0007669"/>
    <property type="project" value="UniProtKB-SubCell"/>
</dbReference>
<dbReference type="Gene3D" id="3.10.105.10">
    <property type="entry name" value="Dipeptide-binding Protein, Domain 3"/>
    <property type="match status" value="1"/>
</dbReference>
<evidence type="ECO:0000256" key="1">
    <source>
        <dbReference type="ARBA" id="ARBA00004196"/>
    </source>
</evidence>
<accession>A0AA36Y4R6</accession>
<dbReference type="PANTHER" id="PTHR30290:SF10">
    <property type="entry name" value="PERIPLASMIC OLIGOPEPTIDE-BINDING PROTEIN-RELATED"/>
    <property type="match status" value="1"/>
</dbReference>
<evidence type="ECO:0000256" key="4">
    <source>
        <dbReference type="ARBA" id="ARBA00022729"/>
    </source>
</evidence>
<sequence>MRIRRGGKYARCAAALCLLAVLALCGCQKKQAALPPDFGGKKVLRVAVVQPGACLDVQRTDNPEVSLIADEVAEGLFRFTDERLLEPALAEDFPEISEDGLEYRFVLKPGLCFSDGTALTAEDVRFSLTRLLLPETASPAATYFSMIDGAAEVQRGESYVLRGITVQDDRHFTVRLQYPYAPFLKNLGLSAAAVYPKAACEAAGDGWGKQGKLLGAGPFLLKEQGDRECVLVRNEKYHGTAAKLDELRVLYYKNDGQRLAAYRHNKVDFTAINAAQYRRCKKTLEDEVHIHHPVALISLRMNPRSAKLKNSRLRWAMTVGLARRRCIDKALDGAGLPASSLLHIRVPGHNNARNQNYYDYKRAREAVEEAGYYGGQITLTAVVPRQNMKFMREVKREWEKVGIGLKLEGADEARCAEALTDPQVDLVWQENWYPYPEGDQALYPYFHSANLPADALFGRSDEVDSWLDDARREPYEPDRAVFYAKADTLLSKDDCTAIPLYYPQRQYLMKPYVKKQWSGNLIYHFWDTDIEETSQEAAEP</sequence>
<dbReference type="PROSITE" id="PS51257">
    <property type="entry name" value="PROKAR_LIPOPROTEIN"/>
    <property type="match status" value="1"/>
</dbReference>
<comment type="subcellular location">
    <subcellularLocation>
        <location evidence="1">Cell envelope</location>
    </subcellularLocation>
</comment>
<dbReference type="GO" id="GO:0043190">
    <property type="term" value="C:ATP-binding cassette (ABC) transporter complex"/>
    <property type="evidence" value="ECO:0007669"/>
    <property type="project" value="InterPro"/>
</dbReference>
<dbReference type="Gene3D" id="3.90.76.10">
    <property type="entry name" value="Dipeptide-binding Protein, Domain 1"/>
    <property type="match status" value="1"/>
</dbReference>
<keyword evidence="3" id="KW-0813">Transport</keyword>
<keyword evidence="8" id="KW-1185">Reference proteome</keyword>
<name>A0AA36Y4R6_9FIRM</name>
<dbReference type="PIRSF" id="PIRSF002741">
    <property type="entry name" value="MppA"/>
    <property type="match status" value="1"/>
</dbReference>
<dbReference type="GO" id="GO:0042597">
    <property type="term" value="C:periplasmic space"/>
    <property type="evidence" value="ECO:0007669"/>
    <property type="project" value="UniProtKB-ARBA"/>
</dbReference>
<dbReference type="Proteomes" id="UP000018466">
    <property type="component" value="Unassembled WGS sequence"/>
</dbReference>
<protein>
    <recommendedName>
        <fullName evidence="6">Solute-binding protein family 5 domain-containing protein</fullName>
    </recommendedName>
</protein>
<organism evidence="7 8">
    <name type="scientific">Stomatobaculum longum</name>
    <dbReference type="NCBI Taxonomy" id="796942"/>
    <lineage>
        <taxon>Bacteria</taxon>
        <taxon>Bacillati</taxon>
        <taxon>Bacillota</taxon>
        <taxon>Clostridia</taxon>
        <taxon>Lachnospirales</taxon>
        <taxon>Lachnospiraceae</taxon>
        <taxon>Stomatobaculum</taxon>
    </lineage>
</organism>
<comment type="caution">
    <text evidence="7">The sequence shown here is derived from an EMBL/GenBank/DDBJ whole genome shotgun (WGS) entry which is preliminary data.</text>
</comment>
<proteinExistence type="inferred from homology"/>
<dbReference type="InterPro" id="IPR000914">
    <property type="entry name" value="SBP_5_dom"/>
</dbReference>
<gene>
    <name evidence="7" type="ORF">HMPREF9623_01395</name>
</gene>
<feature type="signal peptide" evidence="5">
    <location>
        <begin position="1"/>
        <end position="32"/>
    </location>
</feature>
<dbReference type="InterPro" id="IPR039424">
    <property type="entry name" value="SBP_5"/>
</dbReference>
<dbReference type="GO" id="GO:1904680">
    <property type="term" value="F:peptide transmembrane transporter activity"/>
    <property type="evidence" value="ECO:0007669"/>
    <property type="project" value="TreeGrafter"/>
</dbReference>
<dbReference type="GO" id="GO:0015833">
    <property type="term" value="P:peptide transport"/>
    <property type="evidence" value="ECO:0007669"/>
    <property type="project" value="TreeGrafter"/>
</dbReference>
<evidence type="ECO:0000256" key="2">
    <source>
        <dbReference type="ARBA" id="ARBA00005695"/>
    </source>
</evidence>
<dbReference type="Gene3D" id="3.40.190.10">
    <property type="entry name" value="Periplasmic binding protein-like II"/>
    <property type="match status" value="1"/>
</dbReference>
<dbReference type="Pfam" id="PF00496">
    <property type="entry name" value="SBP_bac_5"/>
    <property type="match status" value="1"/>
</dbReference>
<dbReference type="EMBL" id="AGEL01000007">
    <property type="protein sequence ID" value="EHO16696.1"/>
    <property type="molecule type" value="Genomic_DNA"/>
</dbReference>
<dbReference type="SUPFAM" id="SSF53850">
    <property type="entry name" value="Periplasmic binding protein-like II"/>
    <property type="match status" value="1"/>
</dbReference>
<dbReference type="CDD" id="cd00995">
    <property type="entry name" value="PBP2_NikA_DppA_OppA_like"/>
    <property type="match status" value="1"/>
</dbReference>
<evidence type="ECO:0000259" key="6">
    <source>
        <dbReference type="Pfam" id="PF00496"/>
    </source>
</evidence>
<dbReference type="AlphaFoldDB" id="A0AA36Y4R6"/>
<dbReference type="InterPro" id="IPR030678">
    <property type="entry name" value="Peptide/Ni-bd"/>
</dbReference>
<evidence type="ECO:0000256" key="5">
    <source>
        <dbReference type="SAM" id="SignalP"/>
    </source>
</evidence>
<feature type="chain" id="PRO_5041455796" description="Solute-binding protein family 5 domain-containing protein" evidence="5">
    <location>
        <begin position="33"/>
        <end position="540"/>
    </location>
</feature>